<dbReference type="InterPro" id="IPR002347">
    <property type="entry name" value="SDR_fam"/>
</dbReference>
<gene>
    <name evidence="4" type="ORF">FEK34_14045</name>
</gene>
<dbReference type="PRINTS" id="PR00081">
    <property type="entry name" value="GDHRDH"/>
</dbReference>
<dbReference type="AlphaFoldDB" id="A0A5R8NPB1"/>
<dbReference type="PANTHER" id="PTHR44196:SF1">
    <property type="entry name" value="DEHYDROGENASE_REDUCTASE SDR FAMILY MEMBER 7B"/>
    <property type="match status" value="1"/>
</dbReference>
<sequence length="250" mass="26418">MKRSKILITGASSGLGMGLAREFAARGATLALCARRTDRLDALAAELTSAHPGCRVFVRQLDVNDHAAVTEVFDAFATDLGGVDRVIVNAGIGKGKALGTGGFDENLATLETNLVAGLAQIEAAMTIFRAQQRGHLVVMSSMSAFRGMRRAMTTYAASKAGLAMLAEGLRAELSGRSPITVSTIYPGYIRTELNEQVTNAPFMVDADTGCRALAKAIEKEPATAVVPAWPWAPIGVAMRTLPLSLVRRLS</sequence>
<comment type="caution">
    <text evidence="4">The sequence shown here is derived from an EMBL/GenBank/DDBJ whole genome shotgun (WGS) entry which is preliminary data.</text>
</comment>
<dbReference type="EMBL" id="VBUT01000005">
    <property type="protein sequence ID" value="TLF77453.1"/>
    <property type="molecule type" value="Genomic_DNA"/>
</dbReference>
<evidence type="ECO:0000256" key="2">
    <source>
        <dbReference type="ARBA" id="ARBA00023002"/>
    </source>
</evidence>
<organism evidence="4 5">
    <name type="scientific">Nocardia cyriacigeorgica</name>
    <dbReference type="NCBI Taxonomy" id="135487"/>
    <lineage>
        <taxon>Bacteria</taxon>
        <taxon>Bacillati</taxon>
        <taxon>Actinomycetota</taxon>
        <taxon>Actinomycetes</taxon>
        <taxon>Mycobacteriales</taxon>
        <taxon>Nocardiaceae</taxon>
        <taxon>Nocardia</taxon>
    </lineage>
</organism>
<evidence type="ECO:0000256" key="3">
    <source>
        <dbReference type="RuleBase" id="RU000363"/>
    </source>
</evidence>
<evidence type="ECO:0000256" key="1">
    <source>
        <dbReference type="ARBA" id="ARBA00006484"/>
    </source>
</evidence>
<dbReference type="Gene3D" id="3.40.50.720">
    <property type="entry name" value="NAD(P)-binding Rossmann-like Domain"/>
    <property type="match status" value="1"/>
</dbReference>
<evidence type="ECO:0000313" key="4">
    <source>
        <dbReference type="EMBL" id="TLF77453.1"/>
    </source>
</evidence>
<reference evidence="4 5" key="1">
    <citation type="submission" date="2019-05" db="EMBL/GenBank/DDBJ databases">
        <title>Genomes sequences of two Nocardia cyriacigeorgica environmental isolates, type strains Nocardia asteroides ATCC 19247 and Nocardia cyriacigeorgica DSM 44484.</title>
        <authorList>
            <person name="Vautrin F."/>
            <person name="Bergeron E."/>
            <person name="Dubost A."/>
            <person name="Abrouk D."/>
            <person name="Rodriguez Nava V."/>
            <person name="Pujic P."/>
        </authorList>
    </citation>
    <scope>NUCLEOTIDE SEQUENCE [LARGE SCALE GENOMIC DNA]</scope>
    <source>
        <strain evidence="4 5">EML 446</strain>
    </source>
</reference>
<comment type="similarity">
    <text evidence="1 3">Belongs to the short-chain dehydrogenases/reductases (SDR) family.</text>
</comment>
<dbReference type="InterPro" id="IPR036291">
    <property type="entry name" value="NAD(P)-bd_dom_sf"/>
</dbReference>
<dbReference type="Pfam" id="PF00106">
    <property type="entry name" value="adh_short"/>
    <property type="match status" value="1"/>
</dbReference>
<evidence type="ECO:0000313" key="5">
    <source>
        <dbReference type="Proteomes" id="UP000306378"/>
    </source>
</evidence>
<dbReference type="PRINTS" id="PR00080">
    <property type="entry name" value="SDRFAMILY"/>
</dbReference>
<protein>
    <submittedName>
        <fullName evidence="4">SDR family oxidoreductase</fullName>
    </submittedName>
</protein>
<dbReference type="GO" id="GO:0016491">
    <property type="term" value="F:oxidoreductase activity"/>
    <property type="evidence" value="ECO:0007669"/>
    <property type="project" value="UniProtKB-KW"/>
</dbReference>
<dbReference type="GO" id="GO:0016020">
    <property type="term" value="C:membrane"/>
    <property type="evidence" value="ECO:0007669"/>
    <property type="project" value="TreeGrafter"/>
</dbReference>
<dbReference type="SUPFAM" id="SSF51735">
    <property type="entry name" value="NAD(P)-binding Rossmann-fold domains"/>
    <property type="match status" value="1"/>
</dbReference>
<dbReference type="Proteomes" id="UP000306378">
    <property type="component" value="Unassembled WGS sequence"/>
</dbReference>
<dbReference type="RefSeq" id="WP_138448314.1">
    <property type="nucleotide sequence ID" value="NZ_VBUT01000005.1"/>
</dbReference>
<keyword evidence="2" id="KW-0560">Oxidoreductase</keyword>
<dbReference type="NCBIfam" id="NF006099">
    <property type="entry name" value="PRK08251.1"/>
    <property type="match status" value="1"/>
</dbReference>
<name>A0A5R8NPB1_9NOCA</name>
<proteinExistence type="inferred from homology"/>
<dbReference type="PANTHER" id="PTHR44196">
    <property type="entry name" value="DEHYDROGENASE/REDUCTASE SDR FAMILY MEMBER 7B"/>
    <property type="match status" value="1"/>
</dbReference>
<accession>A0A5R8NPB1</accession>